<dbReference type="InterPro" id="IPR050166">
    <property type="entry name" value="ABC_transporter_ATP-bind"/>
</dbReference>
<evidence type="ECO:0000313" key="8">
    <source>
        <dbReference type="EMBL" id="MBO1317846.1"/>
    </source>
</evidence>
<dbReference type="GO" id="GO:0016887">
    <property type="term" value="F:ATP hydrolysis activity"/>
    <property type="evidence" value="ECO:0007669"/>
    <property type="project" value="InterPro"/>
</dbReference>
<evidence type="ECO:0000256" key="2">
    <source>
        <dbReference type="ARBA" id="ARBA00022448"/>
    </source>
</evidence>
<dbReference type="GO" id="GO:0005886">
    <property type="term" value="C:plasma membrane"/>
    <property type="evidence" value="ECO:0007669"/>
    <property type="project" value="UniProtKB-SubCell"/>
</dbReference>
<dbReference type="RefSeq" id="WP_207857322.1">
    <property type="nucleotide sequence ID" value="NZ_JAFREP010000004.1"/>
</dbReference>
<gene>
    <name evidence="8" type="ORF">J3U88_05185</name>
</gene>
<dbReference type="InterPro" id="IPR003439">
    <property type="entry name" value="ABC_transporter-like_ATP-bd"/>
</dbReference>
<dbReference type="SUPFAM" id="SSF52540">
    <property type="entry name" value="P-loop containing nucleoside triphosphate hydrolases"/>
    <property type="match status" value="1"/>
</dbReference>
<dbReference type="PANTHER" id="PTHR42788:SF7">
    <property type="entry name" value="NITRATE ABC TRANSPORTER ATP-BINDING PROTEIN"/>
    <property type="match status" value="1"/>
</dbReference>
<evidence type="ECO:0000313" key="9">
    <source>
        <dbReference type="Proteomes" id="UP000664417"/>
    </source>
</evidence>
<keyword evidence="2" id="KW-0813">Transport</keyword>
<evidence type="ECO:0000256" key="3">
    <source>
        <dbReference type="ARBA" id="ARBA00022475"/>
    </source>
</evidence>
<keyword evidence="6" id="KW-0472">Membrane</keyword>
<evidence type="ECO:0000259" key="7">
    <source>
        <dbReference type="PROSITE" id="PS50893"/>
    </source>
</evidence>
<organism evidence="8 9">
    <name type="scientific">Acanthopleuribacter pedis</name>
    <dbReference type="NCBI Taxonomy" id="442870"/>
    <lineage>
        <taxon>Bacteria</taxon>
        <taxon>Pseudomonadati</taxon>
        <taxon>Acidobacteriota</taxon>
        <taxon>Holophagae</taxon>
        <taxon>Acanthopleuribacterales</taxon>
        <taxon>Acanthopleuribacteraceae</taxon>
        <taxon>Acanthopleuribacter</taxon>
    </lineage>
</organism>
<proteinExistence type="predicted"/>
<evidence type="ECO:0000256" key="1">
    <source>
        <dbReference type="ARBA" id="ARBA00004202"/>
    </source>
</evidence>
<evidence type="ECO:0000256" key="5">
    <source>
        <dbReference type="ARBA" id="ARBA00022840"/>
    </source>
</evidence>
<dbReference type="PROSITE" id="PS50893">
    <property type="entry name" value="ABC_TRANSPORTER_2"/>
    <property type="match status" value="1"/>
</dbReference>
<keyword evidence="5 8" id="KW-0067">ATP-binding</keyword>
<reference evidence="8" key="1">
    <citation type="submission" date="2021-03" db="EMBL/GenBank/DDBJ databases">
        <authorList>
            <person name="Wang G."/>
        </authorList>
    </citation>
    <scope>NUCLEOTIDE SEQUENCE</scope>
    <source>
        <strain evidence="8">KCTC 12899</strain>
    </source>
</reference>
<dbReference type="CDD" id="cd03293">
    <property type="entry name" value="ABC_NrtD_SsuB_transporters"/>
    <property type="match status" value="1"/>
</dbReference>
<dbReference type="Gene3D" id="3.40.50.300">
    <property type="entry name" value="P-loop containing nucleotide triphosphate hydrolases"/>
    <property type="match status" value="1"/>
</dbReference>
<dbReference type="InterPro" id="IPR027417">
    <property type="entry name" value="P-loop_NTPase"/>
</dbReference>
<comment type="subcellular location">
    <subcellularLocation>
        <location evidence="1">Cell membrane</location>
        <topology evidence="1">Peripheral membrane protein</topology>
    </subcellularLocation>
</comment>
<dbReference type="PROSITE" id="PS00211">
    <property type="entry name" value="ABC_TRANSPORTER_1"/>
    <property type="match status" value="1"/>
</dbReference>
<keyword evidence="3" id="KW-1003">Cell membrane</keyword>
<evidence type="ECO:0000256" key="6">
    <source>
        <dbReference type="ARBA" id="ARBA00023136"/>
    </source>
</evidence>
<accession>A0A8J7QBF9</accession>
<evidence type="ECO:0000256" key="4">
    <source>
        <dbReference type="ARBA" id="ARBA00022741"/>
    </source>
</evidence>
<protein>
    <submittedName>
        <fullName evidence="8">ABC transporter ATP-binding protein</fullName>
    </submittedName>
</protein>
<dbReference type="InterPro" id="IPR017871">
    <property type="entry name" value="ABC_transporter-like_CS"/>
</dbReference>
<name>A0A8J7QBF9_9BACT</name>
<dbReference type="InterPro" id="IPR003593">
    <property type="entry name" value="AAA+_ATPase"/>
</dbReference>
<dbReference type="AlphaFoldDB" id="A0A8J7QBF9"/>
<dbReference type="PANTHER" id="PTHR42788">
    <property type="entry name" value="TAURINE IMPORT ATP-BINDING PROTEIN-RELATED"/>
    <property type="match status" value="1"/>
</dbReference>
<dbReference type="SMART" id="SM00382">
    <property type="entry name" value="AAA"/>
    <property type="match status" value="1"/>
</dbReference>
<dbReference type="GO" id="GO:0005524">
    <property type="term" value="F:ATP binding"/>
    <property type="evidence" value="ECO:0007669"/>
    <property type="project" value="UniProtKB-KW"/>
</dbReference>
<keyword evidence="9" id="KW-1185">Reference proteome</keyword>
<dbReference type="Proteomes" id="UP000664417">
    <property type="component" value="Unassembled WGS sequence"/>
</dbReference>
<comment type="caution">
    <text evidence="8">The sequence shown here is derived from an EMBL/GenBank/DDBJ whole genome shotgun (WGS) entry which is preliminary data.</text>
</comment>
<keyword evidence="4" id="KW-0547">Nucleotide-binding</keyword>
<feature type="domain" description="ABC transporter" evidence="7">
    <location>
        <begin position="2"/>
        <end position="227"/>
    </location>
</feature>
<sequence>MIKVNNLGMHFGRGRGHTQVLKDINFHLAPGEFVTIIGRSGSGKSTFLDILMGLVQPSEGTVERTNRASMSYVFQKPALLPWRNVLRNVYLPLQVRGVRRADRLKAGMDALRKVGLSYAAHLFPFQLSGGMAQRVAIARALAEDPDILLMDEPFSALDPILRENMNFNLLSLWQRTQKTILFVTHSIEEALILSDRIVILEGGRFVQSFEVDIERPRTYESFQDPRFSELYRQIRNALPHQPNLPRLAPEEEEDP</sequence>
<dbReference type="EMBL" id="JAFREP010000004">
    <property type="protein sequence ID" value="MBO1317846.1"/>
    <property type="molecule type" value="Genomic_DNA"/>
</dbReference>
<dbReference type="Pfam" id="PF00005">
    <property type="entry name" value="ABC_tran"/>
    <property type="match status" value="1"/>
</dbReference>